<evidence type="ECO:0000313" key="3">
    <source>
        <dbReference type="Proteomes" id="UP000660262"/>
    </source>
</evidence>
<dbReference type="InterPro" id="IPR000192">
    <property type="entry name" value="Aminotrans_V_dom"/>
</dbReference>
<reference evidence="2" key="1">
    <citation type="submission" date="2020-10" db="EMBL/GenBank/DDBJ databases">
        <title>Unveiling of a novel bifunctional photoreceptor, Dualchrome1, isolated from a cosmopolitan green alga.</title>
        <authorList>
            <person name="Suzuki S."/>
            <person name="Kawachi M."/>
        </authorList>
    </citation>
    <scope>NUCLEOTIDE SEQUENCE</scope>
    <source>
        <strain evidence="2">NIES 2893</strain>
    </source>
</reference>
<dbReference type="Gene3D" id="3.40.640.10">
    <property type="entry name" value="Type I PLP-dependent aspartate aminotransferase-like (Major domain)"/>
    <property type="match status" value="1"/>
</dbReference>
<accession>A0A830I439</accession>
<dbReference type="InterPro" id="IPR015424">
    <property type="entry name" value="PyrdxlP-dep_Trfase"/>
</dbReference>
<dbReference type="InterPro" id="IPR015422">
    <property type="entry name" value="PyrdxlP-dep_Trfase_small"/>
</dbReference>
<gene>
    <name evidence="2" type="ORF">PPROV_001051700</name>
</gene>
<dbReference type="AlphaFoldDB" id="A0A830I439"/>
<evidence type="ECO:0000313" key="2">
    <source>
        <dbReference type="EMBL" id="GHP11789.1"/>
    </source>
</evidence>
<keyword evidence="3" id="KW-1185">Reference proteome</keyword>
<protein>
    <recommendedName>
        <fullName evidence="1">Aminotransferase class V domain-containing protein</fullName>
    </recommendedName>
</protein>
<proteinExistence type="predicted"/>
<dbReference type="Proteomes" id="UP000660262">
    <property type="component" value="Unassembled WGS sequence"/>
</dbReference>
<dbReference type="Gene3D" id="3.90.1150.10">
    <property type="entry name" value="Aspartate Aminotransferase, domain 1"/>
    <property type="match status" value="1"/>
</dbReference>
<dbReference type="PANTHER" id="PTHR43586:SF15">
    <property type="entry name" value="BLR3095 PROTEIN"/>
    <property type="match status" value="1"/>
</dbReference>
<organism evidence="2 3">
    <name type="scientific">Pycnococcus provasolii</name>
    <dbReference type="NCBI Taxonomy" id="41880"/>
    <lineage>
        <taxon>Eukaryota</taxon>
        <taxon>Viridiplantae</taxon>
        <taxon>Chlorophyta</taxon>
        <taxon>Pseudoscourfieldiophyceae</taxon>
        <taxon>Pseudoscourfieldiales</taxon>
        <taxon>Pycnococcaceae</taxon>
        <taxon>Pycnococcus</taxon>
    </lineage>
</organism>
<feature type="domain" description="Aminotransferase class V" evidence="1">
    <location>
        <begin position="60"/>
        <end position="279"/>
    </location>
</feature>
<sequence>MGWVGMPCKDIYALTSSTCHNTHKQTNKHKLFFNNTMTQLALECQRHMFDLDDSDTPVAYLNACSCSPIPTQVHEAASQALAAKRKPWTMDTSTSSETHVKRIYAKLLSNSSAVSEQDIALCPSTSYAMTLAANSVNWAMHANPTVVVLDQQFASNTMPWQHHAKLRIVQRRRGRNWTDGVLEELANDDVACVAIPHAHWTDGSTVDVRAVAEACKAKSIPLALDLTQTLGAAPIAIGPDSVDATFVACSVHKHLYAPYGSSLLYVARRHQAHMRRLEFHERQVRDWPDFDAKGASLFDASTGGYPTESWTDMRKADAGGRPNPTLMPALHASLELVVGWDPRRISEYVAPLSQLVEDAAIDVGLSVARPRVAHIVGIHTPSGSHLPSALELGAELKKRGVLVSVRCGVLRVSFGVFNTVEEARMCASVLREVCVAS</sequence>
<name>A0A830I439_9CHLO</name>
<dbReference type="EMBL" id="BNJQ01000036">
    <property type="protein sequence ID" value="GHP11789.1"/>
    <property type="molecule type" value="Genomic_DNA"/>
</dbReference>
<dbReference type="InterPro" id="IPR015421">
    <property type="entry name" value="PyrdxlP-dep_Trfase_major"/>
</dbReference>
<dbReference type="Pfam" id="PF00266">
    <property type="entry name" value="Aminotran_5"/>
    <property type="match status" value="1"/>
</dbReference>
<dbReference type="SUPFAM" id="SSF53383">
    <property type="entry name" value="PLP-dependent transferases"/>
    <property type="match status" value="1"/>
</dbReference>
<evidence type="ECO:0000259" key="1">
    <source>
        <dbReference type="Pfam" id="PF00266"/>
    </source>
</evidence>
<comment type="caution">
    <text evidence="2">The sequence shown here is derived from an EMBL/GenBank/DDBJ whole genome shotgun (WGS) entry which is preliminary data.</text>
</comment>
<dbReference type="OrthoDB" id="43813at2759"/>
<dbReference type="PANTHER" id="PTHR43586">
    <property type="entry name" value="CYSTEINE DESULFURASE"/>
    <property type="match status" value="1"/>
</dbReference>